<evidence type="ECO:0000256" key="1">
    <source>
        <dbReference type="SAM" id="MobiDB-lite"/>
    </source>
</evidence>
<dbReference type="AlphaFoldDB" id="A0A210Q3S2"/>
<sequence length="415" mass="47304">MPMVKLVSAQPMAFGKNALLQKRYENQCNHLGHDHRTTQRKIQGVAEQCVVSAYNLLMEAEKHEREKIERGDIKYDSSNGRYSSKPSQSKTRRHLQKVRPMTAGPGTSTPRVGHDRKRPSSATASLGKHSSSVISMIEVDNDQTEESQMSVERRKSALVNSQSSDIQQSPTKNINQVEPQSNSHSKRTSDLHVIIPKKPTSTQNRVRLQLNPSPLKSQDRDGRLLTDRSTSRASSTLSPVLEVKENNKNLHNGKTRRPRTADDFRRKCDEDDMTTYWNKRVTKLLKRWNLEDMSDPFLTNDVVSQSDDNVTPRMPSSPVLEPPTRPQEPQTDASLKTKKFIHTYGSHFRSLLRPNSAPPVTESKVRRRPVKATRQEMASIKADISRRRKQTNAILKKSKHIRNHIQALADWKYEG</sequence>
<organism evidence="2 3">
    <name type="scientific">Mizuhopecten yessoensis</name>
    <name type="common">Japanese scallop</name>
    <name type="synonym">Patinopecten yessoensis</name>
    <dbReference type="NCBI Taxonomy" id="6573"/>
    <lineage>
        <taxon>Eukaryota</taxon>
        <taxon>Metazoa</taxon>
        <taxon>Spiralia</taxon>
        <taxon>Lophotrochozoa</taxon>
        <taxon>Mollusca</taxon>
        <taxon>Bivalvia</taxon>
        <taxon>Autobranchia</taxon>
        <taxon>Pteriomorphia</taxon>
        <taxon>Pectinida</taxon>
        <taxon>Pectinoidea</taxon>
        <taxon>Pectinidae</taxon>
        <taxon>Mizuhopecten</taxon>
    </lineage>
</organism>
<name>A0A210Q3S2_MIZYE</name>
<dbReference type="OrthoDB" id="6131790at2759"/>
<comment type="caution">
    <text evidence="2">The sequence shown here is derived from an EMBL/GenBank/DDBJ whole genome shotgun (WGS) entry which is preliminary data.</text>
</comment>
<evidence type="ECO:0000313" key="2">
    <source>
        <dbReference type="EMBL" id="OWF43352.1"/>
    </source>
</evidence>
<protein>
    <submittedName>
        <fullName evidence="2">Uncharacterized protein</fullName>
    </submittedName>
</protein>
<keyword evidence="3" id="KW-1185">Reference proteome</keyword>
<accession>A0A210Q3S2</accession>
<proteinExistence type="predicted"/>
<feature type="compositionally biased region" description="Polar residues" evidence="1">
    <location>
        <begin position="158"/>
        <end position="183"/>
    </location>
</feature>
<feature type="compositionally biased region" description="Polar residues" evidence="1">
    <location>
        <begin position="76"/>
        <end position="89"/>
    </location>
</feature>
<evidence type="ECO:0000313" key="3">
    <source>
        <dbReference type="Proteomes" id="UP000242188"/>
    </source>
</evidence>
<dbReference type="EMBL" id="NEDP02005119">
    <property type="protein sequence ID" value="OWF43352.1"/>
    <property type="molecule type" value="Genomic_DNA"/>
</dbReference>
<feature type="compositionally biased region" description="Polar residues" evidence="1">
    <location>
        <begin position="199"/>
        <end position="216"/>
    </location>
</feature>
<feature type="compositionally biased region" description="Polar residues" evidence="1">
    <location>
        <begin position="120"/>
        <end position="134"/>
    </location>
</feature>
<feature type="region of interest" description="Disordered" evidence="1">
    <location>
        <begin position="301"/>
        <end position="333"/>
    </location>
</feature>
<dbReference type="Proteomes" id="UP000242188">
    <property type="component" value="Unassembled WGS sequence"/>
</dbReference>
<feature type="compositionally biased region" description="Basic and acidic residues" evidence="1">
    <location>
        <begin position="217"/>
        <end position="230"/>
    </location>
</feature>
<gene>
    <name evidence="2" type="ORF">KP79_PYT10286</name>
</gene>
<reference evidence="2 3" key="1">
    <citation type="journal article" date="2017" name="Nat. Ecol. Evol.">
        <title>Scallop genome provides insights into evolution of bilaterian karyotype and development.</title>
        <authorList>
            <person name="Wang S."/>
            <person name="Zhang J."/>
            <person name="Jiao W."/>
            <person name="Li J."/>
            <person name="Xun X."/>
            <person name="Sun Y."/>
            <person name="Guo X."/>
            <person name="Huan P."/>
            <person name="Dong B."/>
            <person name="Zhang L."/>
            <person name="Hu X."/>
            <person name="Sun X."/>
            <person name="Wang J."/>
            <person name="Zhao C."/>
            <person name="Wang Y."/>
            <person name="Wang D."/>
            <person name="Huang X."/>
            <person name="Wang R."/>
            <person name="Lv J."/>
            <person name="Li Y."/>
            <person name="Zhang Z."/>
            <person name="Liu B."/>
            <person name="Lu W."/>
            <person name="Hui Y."/>
            <person name="Liang J."/>
            <person name="Zhou Z."/>
            <person name="Hou R."/>
            <person name="Li X."/>
            <person name="Liu Y."/>
            <person name="Li H."/>
            <person name="Ning X."/>
            <person name="Lin Y."/>
            <person name="Zhao L."/>
            <person name="Xing Q."/>
            <person name="Dou J."/>
            <person name="Li Y."/>
            <person name="Mao J."/>
            <person name="Guo H."/>
            <person name="Dou H."/>
            <person name="Li T."/>
            <person name="Mu C."/>
            <person name="Jiang W."/>
            <person name="Fu Q."/>
            <person name="Fu X."/>
            <person name="Miao Y."/>
            <person name="Liu J."/>
            <person name="Yu Q."/>
            <person name="Li R."/>
            <person name="Liao H."/>
            <person name="Li X."/>
            <person name="Kong Y."/>
            <person name="Jiang Z."/>
            <person name="Chourrout D."/>
            <person name="Li R."/>
            <person name="Bao Z."/>
        </authorList>
    </citation>
    <scope>NUCLEOTIDE SEQUENCE [LARGE SCALE GENOMIC DNA]</scope>
    <source>
        <strain evidence="2 3">PY_sf001</strain>
    </source>
</reference>
<feature type="region of interest" description="Disordered" evidence="1">
    <location>
        <begin position="64"/>
        <end position="237"/>
    </location>
</feature>
<feature type="compositionally biased region" description="Basic and acidic residues" evidence="1">
    <location>
        <begin position="64"/>
        <end position="75"/>
    </location>
</feature>